<feature type="domain" description="Ice-binding protein C-terminal" evidence="2">
    <location>
        <begin position="252"/>
        <end position="273"/>
    </location>
</feature>
<reference evidence="4" key="1">
    <citation type="submission" date="2017-05" db="EMBL/GenBank/DDBJ databases">
        <authorList>
            <person name="Barney B.M."/>
        </authorList>
    </citation>
    <scope>NUCLEOTIDE SEQUENCE [LARGE SCALE GENOMIC DNA]</scope>
    <source>
        <strain evidence="4">PSBB022</strain>
    </source>
</reference>
<evidence type="ECO:0000259" key="2">
    <source>
        <dbReference type="Pfam" id="PF07589"/>
    </source>
</evidence>
<dbReference type="Proteomes" id="UP000216101">
    <property type="component" value="Unassembled WGS sequence"/>
</dbReference>
<gene>
    <name evidence="3" type="ORF">CBP51_08225</name>
</gene>
<dbReference type="InterPro" id="IPR013424">
    <property type="entry name" value="Ice-binding_C"/>
</dbReference>
<evidence type="ECO:0000313" key="4">
    <source>
        <dbReference type="Proteomes" id="UP000216101"/>
    </source>
</evidence>
<sequence length="276" mass="30053">MLNTLKLLGCLTLATLATSSAMAAPISFDLVNPDSRNGVLNSTYAKQYNYEEQDLGLSVTGWSYGTQTTTTTTCTKYNKQGKCTKTTSTTTTSVKKEIEQDYVGRWDGLGVEKTDSPNHAVDNEGGDFDMHLLSFDELVKLISIDVGWYQNDADISILAFNGSSFDSSSLLGKKWEDLLSNNWSLVGNYYNVDITGNSGAVNFDGVVSQYWLVGAYNPAFGDVFSGPNKNKTGGDDFYKLKGVTVERPPVEVPEPSALLLLALGLISLGCVRRRKV</sequence>
<proteinExistence type="predicted"/>
<keyword evidence="1" id="KW-0732">Signal</keyword>
<keyword evidence="4" id="KW-1185">Reference proteome</keyword>
<name>A0A266QAR0_9GAMM</name>
<comment type="caution">
    <text evidence="3">The sequence shown here is derived from an EMBL/GenBank/DDBJ whole genome shotgun (WGS) entry which is preliminary data.</text>
</comment>
<dbReference type="Pfam" id="PF07589">
    <property type="entry name" value="PEP-CTERM"/>
    <property type="match status" value="1"/>
</dbReference>
<evidence type="ECO:0000313" key="3">
    <source>
        <dbReference type="EMBL" id="OZY86964.1"/>
    </source>
</evidence>
<organism evidence="3 4">
    <name type="scientific">Cellvibrio mixtus</name>
    <dbReference type="NCBI Taxonomy" id="39650"/>
    <lineage>
        <taxon>Bacteria</taxon>
        <taxon>Pseudomonadati</taxon>
        <taxon>Pseudomonadota</taxon>
        <taxon>Gammaproteobacteria</taxon>
        <taxon>Cellvibrionales</taxon>
        <taxon>Cellvibrionaceae</taxon>
        <taxon>Cellvibrio</taxon>
    </lineage>
</organism>
<dbReference type="NCBIfam" id="NF041927">
    <property type="entry name" value="Xrt_dep_XDP1"/>
    <property type="match status" value="1"/>
</dbReference>
<dbReference type="NCBIfam" id="TIGR02595">
    <property type="entry name" value="PEP_CTERM"/>
    <property type="match status" value="1"/>
</dbReference>
<accession>A0A266QAR0</accession>
<evidence type="ECO:0000256" key="1">
    <source>
        <dbReference type="SAM" id="SignalP"/>
    </source>
</evidence>
<feature type="chain" id="PRO_5012040352" evidence="1">
    <location>
        <begin position="24"/>
        <end position="276"/>
    </location>
</feature>
<dbReference type="AlphaFoldDB" id="A0A266QAR0"/>
<protein>
    <submittedName>
        <fullName evidence="3">PEP-CTERM sorting domain-containing protein</fullName>
    </submittedName>
</protein>
<dbReference type="RefSeq" id="WP_078044039.1">
    <property type="nucleotide sequence ID" value="NZ_NHNI01000001.1"/>
</dbReference>
<dbReference type="InterPro" id="IPR049672">
    <property type="entry name" value="Xrt_dep_XDP1"/>
</dbReference>
<feature type="signal peptide" evidence="1">
    <location>
        <begin position="1"/>
        <end position="23"/>
    </location>
</feature>
<dbReference type="EMBL" id="NHNI01000001">
    <property type="protein sequence ID" value="OZY86964.1"/>
    <property type="molecule type" value="Genomic_DNA"/>
</dbReference>